<comment type="caution">
    <text evidence="1">The sequence shown here is derived from an EMBL/GenBank/DDBJ whole genome shotgun (WGS) entry which is preliminary data.</text>
</comment>
<evidence type="ECO:0000313" key="2">
    <source>
        <dbReference type="Proteomes" id="UP000248329"/>
    </source>
</evidence>
<proteinExistence type="predicted"/>
<sequence>MIVNHITLKNWRNFQSADVNMSNRVFLVGPTASGKSNFLDVFRFLWDIAKPGGSLQKAISDRGGIPKIRSLTSRGSPSVEIEVSIAETDTNETLWRYAIGITQNDYGNPYLAHELVWKKHKQILNRPDDNDIKDKLRMTQTHLEQVGLNQPFREISEFFNSIRYLHLIPQLIRYPAAFSGPGIPDDPYGQNFLERVSKTPKETRKLRLKKIEEALHIAVPQLKHLTETTDESGTPHLEAIYEHWKQKGAMQREDQFSDGTLRLIGLLWALLDEDSLLLLEEPELSLNIGIINKLPALIHRLRRQKGQVILSTHSADLLLDKGIGGEEVLLLSPGHDGTVVRVASTIREIRALLEGGLSIADAVLLPEIVPQDIHELGLLK</sequence>
<protein>
    <submittedName>
        <fullName evidence="1">Chromosome segregation protein SMC</fullName>
    </submittedName>
</protein>
<name>A0AC61L0P0_9EURY</name>
<organism evidence="1 2">
    <name type="scientific">Candidatus Methanogaster sp</name>
    <dbReference type="NCBI Taxonomy" id="3386292"/>
    <lineage>
        <taxon>Archaea</taxon>
        <taxon>Methanobacteriati</taxon>
        <taxon>Methanobacteriota</taxon>
        <taxon>Stenosarchaea group</taxon>
        <taxon>Methanomicrobia</taxon>
        <taxon>Methanosarcinales</taxon>
        <taxon>ANME-2 cluster</taxon>
        <taxon>Candidatus Methanogasteraceae</taxon>
        <taxon>Candidatus Methanogaster</taxon>
    </lineage>
</organism>
<dbReference type="Proteomes" id="UP000248329">
    <property type="component" value="Unassembled WGS sequence"/>
</dbReference>
<reference evidence="1" key="1">
    <citation type="submission" date="2018-01" db="EMBL/GenBank/DDBJ databases">
        <authorList>
            <person name="Krukenberg V."/>
        </authorList>
    </citation>
    <scope>NUCLEOTIDE SEQUENCE</scope>
    <source>
        <strain evidence="1">E20ANME2</strain>
    </source>
</reference>
<evidence type="ECO:0000313" key="1">
    <source>
        <dbReference type="EMBL" id="PXF59085.1"/>
    </source>
</evidence>
<dbReference type="EMBL" id="PQXF01000028">
    <property type="protein sequence ID" value="PXF59085.1"/>
    <property type="molecule type" value="Genomic_DNA"/>
</dbReference>
<gene>
    <name evidence="1" type="ORF">C4B59_12100</name>
</gene>
<accession>A0AC61L0P0</accession>